<dbReference type="AlphaFoldDB" id="A0A2I4DQU4"/>
<dbReference type="OrthoDB" id="1910495at2759"/>
<dbReference type="Proteomes" id="UP000235220">
    <property type="component" value="Chromosome 5"/>
</dbReference>
<reference evidence="2" key="1">
    <citation type="submission" date="2025-08" db="UniProtKB">
        <authorList>
            <consortium name="RefSeq"/>
        </authorList>
    </citation>
    <scope>IDENTIFICATION</scope>
    <source>
        <tissue evidence="2">Leaves</tissue>
    </source>
</reference>
<keyword evidence="1" id="KW-1185">Reference proteome</keyword>
<gene>
    <name evidence="2" type="primary">LOC108982564</name>
</gene>
<dbReference type="GeneID" id="108982564"/>
<name>A0A2I4DQU4_JUGRE</name>
<protein>
    <submittedName>
        <fullName evidence="2">Uncharacterized protein LOC108982564</fullName>
    </submittedName>
</protein>
<organism evidence="1 2">
    <name type="scientific">Juglans regia</name>
    <name type="common">English walnut</name>
    <dbReference type="NCBI Taxonomy" id="51240"/>
    <lineage>
        <taxon>Eukaryota</taxon>
        <taxon>Viridiplantae</taxon>
        <taxon>Streptophyta</taxon>
        <taxon>Embryophyta</taxon>
        <taxon>Tracheophyta</taxon>
        <taxon>Spermatophyta</taxon>
        <taxon>Magnoliopsida</taxon>
        <taxon>eudicotyledons</taxon>
        <taxon>Gunneridae</taxon>
        <taxon>Pentapetalae</taxon>
        <taxon>rosids</taxon>
        <taxon>fabids</taxon>
        <taxon>Fagales</taxon>
        <taxon>Juglandaceae</taxon>
        <taxon>Juglans</taxon>
    </lineage>
</organism>
<evidence type="ECO:0000313" key="2">
    <source>
        <dbReference type="RefSeq" id="XP_018809519.1"/>
    </source>
</evidence>
<dbReference type="STRING" id="51240.A0A2I4DQU4"/>
<evidence type="ECO:0000313" key="1">
    <source>
        <dbReference type="Proteomes" id="UP000235220"/>
    </source>
</evidence>
<proteinExistence type="predicted"/>
<dbReference type="Gramene" id="Jr05_14380_p1">
    <property type="protein sequence ID" value="cds.Jr05_14380_p1"/>
    <property type="gene ID" value="Jr05_14380"/>
</dbReference>
<sequence>MSITWMLMSFCLLKVTACWIEKAKLGSLEARKDKMARVKLKWLLLRICTFRDRSNPKEETNGRSTPMTENNVGSLTAGSKTLFSMQPSADGMMPIGATPVWKCQGFKVPTLADAKSFSEYRSFGYSQSNNLRIISLLVAAITHLTCGLDSLTPLDWFAGHVSQPSVSQFPRHHAHQFPLLNDLSPSSSSISALEANHRPHPSHHDLNPPEEISPQALVPSVSLEVYQGWASIPYGSDCLVFEEGSLRSEDKLRSTSPRFLNISMLSCCTSVAWVLGGDGAFDKLDTNGNLYINRGKHSDNLTRENQDWKRKDNVLLHEYEAWKMKIK</sequence>
<dbReference type="KEGG" id="jre:108982564"/>
<dbReference type="RefSeq" id="XP_018809519.1">
    <property type="nucleotide sequence ID" value="XM_018953974.2"/>
</dbReference>
<accession>A0A2I4DQU4</accession>